<dbReference type="OrthoDB" id="515692at2759"/>
<dbReference type="PANTHER" id="PTHR11935:SF94">
    <property type="entry name" value="TENZING NORGAY, ISOFORM C"/>
    <property type="match status" value="1"/>
</dbReference>
<keyword evidence="7" id="KW-0378">Hydrolase</keyword>
<dbReference type="InterPro" id="IPR032282">
    <property type="entry name" value="HAGH_C"/>
</dbReference>
<comment type="catalytic activity">
    <reaction evidence="1">
        <text>an S-(2-hydroxyacyl)glutathione + H2O = a 2-hydroxy carboxylate + glutathione + H(+)</text>
        <dbReference type="Rhea" id="RHEA:21864"/>
        <dbReference type="ChEBI" id="CHEBI:15377"/>
        <dbReference type="ChEBI" id="CHEBI:15378"/>
        <dbReference type="ChEBI" id="CHEBI:57925"/>
        <dbReference type="ChEBI" id="CHEBI:58896"/>
        <dbReference type="ChEBI" id="CHEBI:71261"/>
        <dbReference type="EC" id="3.1.2.6"/>
    </reaction>
</comment>
<evidence type="ECO:0000256" key="8">
    <source>
        <dbReference type="ARBA" id="ARBA00022833"/>
    </source>
</evidence>
<dbReference type="InterPro" id="IPR035680">
    <property type="entry name" value="Clx_II_MBL"/>
</dbReference>
<keyword evidence="12" id="KW-1185">Reference proteome</keyword>
<dbReference type="SMART" id="SM00849">
    <property type="entry name" value="Lactamase_B"/>
    <property type="match status" value="1"/>
</dbReference>
<comment type="similarity">
    <text evidence="4">Belongs to the metallo-beta-lactamase superfamily. Glyoxalase II family.</text>
</comment>
<comment type="caution">
    <text evidence="11">The sequence shown here is derived from an EMBL/GenBank/DDBJ whole genome shotgun (WGS) entry which is preliminary data.</text>
</comment>
<dbReference type="SUPFAM" id="SSF56281">
    <property type="entry name" value="Metallo-hydrolase/oxidoreductase"/>
    <property type="match status" value="1"/>
</dbReference>
<organism evidence="11 12">
    <name type="scientific">Triparma columacea</name>
    <dbReference type="NCBI Taxonomy" id="722753"/>
    <lineage>
        <taxon>Eukaryota</taxon>
        <taxon>Sar</taxon>
        <taxon>Stramenopiles</taxon>
        <taxon>Ochrophyta</taxon>
        <taxon>Bolidophyceae</taxon>
        <taxon>Parmales</taxon>
        <taxon>Triparmaceae</taxon>
        <taxon>Triparma</taxon>
    </lineage>
</organism>
<name>A0A9W7GKL0_9STRA</name>
<evidence type="ECO:0000256" key="1">
    <source>
        <dbReference type="ARBA" id="ARBA00001623"/>
    </source>
</evidence>
<evidence type="ECO:0000256" key="7">
    <source>
        <dbReference type="ARBA" id="ARBA00022801"/>
    </source>
</evidence>
<dbReference type="Proteomes" id="UP001165065">
    <property type="component" value="Unassembled WGS sequence"/>
</dbReference>
<dbReference type="Pfam" id="PF00753">
    <property type="entry name" value="Lactamase_B"/>
    <property type="match status" value="1"/>
</dbReference>
<dbReference type="GO" id="GO:0019243">
    <property type="term" value="P:methylglyoxal catabolic process to D-lactate via S-lactoyl-glutathione"/>
    <property type="evidence" value="ECO:0007669"/>
    <property type="project" value="InterPro"/>
</dbReference>
<evidence type="ECO:0000259" key="10">
    <source>
        <dbReference type="SMART" id="SM00849"/>
    </source>
</evidence>
<comment type="pathway">
    <text evidence="3">Secondary metabolite metabolism; methylglyoxal degradation; (R)-lactate from methylglyoxal: step 2/2.</text>
</comment>
<dbReference type="GO" id="GO:0046872">
    <property type="term" value="F:metal ion binding"/>
    <property type="evidence" value="ECO:0007669"/>
    <property type="project" value="UniProtKB-KW"/>
</dbReference>
<dbReference type="PANTHER" id="PTHR11935">
    <property type="entry name" value="BETA LACTAMASE DOMAIN"/>
    <property type="match status" value="1"/>
</dbReference>
<evidence type="ECO:0000313" key="12">
    <source>
        <dbReference type="Proteomes" id="UP001165065"/>
    </source>
</evidence>
<dbReference type="Pfam" id="PF16123">
    <property type="entry name" value="HAGH_C"/>
    <property type="match status" value="1"/>
</dbReference>
<reference evidence="12" key="1">
    <citation type="journal article" date="2023" name="Commun. Biol.">
        <title>Genome analysis of Parmales, the sister group of diatoms, reveals the evolutionary specialization of diatoms from phago-mixotrophs to photoautotrophs.</title>
        <authorList>
            <person name="Ban H."/>
            <person name="Sato S."/>
            <person name="Yoshikawa S."/>
            <person name="Yamada K."/>
            <person name="Nakamura Y."/>
            <person name="Ichinomiya M."/>
            <person name="Sato N."/>
            <person name="Blanc-Mathieu R."/>
            <person name="Endo H."/>
            <person name="Kuwata A."/>
            <person name="Ogata H."/>
        </authorList>
    </citation>
    <scope>NUCLEOTIDE SEQUENCE [LARGE SCALE GENOMIC DNA]</scope>
</reference>
<evidence type="ECO:0000256" key="9">
    <source>
        <dbReference type="ARBA" id="ARBA00031044"/>
    </source>
</evidence>
<evidence type="ECO:0000256" key="5">
    <source>
        <dbReference type="ARBA" id="ARBA00011917"/>
    </source>
</evidence>
<dbReference type="InterPro" id="IPR001279">
    <property type="entry name" value="Metallo-B-lactamas"/>
</dbReference>
<evidence type="ECO:0000256" key="3">
    <source>
        <dbReference type="ARBA" id="ARBA00004963"/>
    </source>
</evidence>
<dbReference type="EMBL" id="BRYA01000307">
    <property type="protein sequence ID" value="GMI46624.1"/>
    <property type="molecule type" value="Genomic_DNA"/>
</dbReference>
<gene>
    <name evidence="11" type="ORF">TrCOL_g6969</name>
</gene>
<dbReference type="EC" id="3.1.2.6" evidence="5"/>
<dbReference type="AlphaFoldDB" id="A0A9W7GKL0"/>
<evidence type="ECO:0000256" key="2">
    <source>
        <dbReference type="ARBA" id="ARBA00001947"/>
    </source>
</evidence>
<dbReference type="GO" id="GO:0004416">
    <property type="term" value="F:hydroxyacylglutathione hydrolase activity"/>
    <property type="evidence" value="ECO:0007669"/>
    <property type="project" value="UniProtKB-EC"/>
</dbReference>
<dbReference type="InterPro" id="IPR017782">
    <property type="entry name" value="Hydroxyacylglutathione_Hdrlase"/>
</dbReference>
<evidence type="ECO:0000313" key="11">
    <source>
        <dbReference type="EMBL" id="GMI46624.1"/>
    </source>
</evidence>
<keyword evidence="6" id="KW-0479">Metal-binding</keyword>
<proteinExistence type="inferred from homology"/>
<evidence type="ECO:0000256" key="6">
    <source>
        <dbReference type="ARBA" id="ARBA00022723"/>
    </source>
</evidence>
<dbReference type="Gene3D" id="3.60.15.10">
    <property type="entry name" value="Ribonuclease Z/Hydroxyacylglutathione hydrolase-like"/>
    <property type="match status" value="1"/>
</dbReference>
<comment type="cofactor">
    <cofactor evidence="2">
        <name>Zn(2+)</name>
        <dbReference type="ChEBI" id="CHEBI:29105"/>
    </cofactor>
</comment>
<sequence>MSGLYPLSVDIIPILEDNYSYLATYAPGYAFLIDPADPPLVLAHLQSLPTPPIITHILTTHKHWDHAGGNLKIVETLNPTQPSDPITVVCGSLDSHPSTTLPCFNSDVINLPGGHVVKCVHTPAHTKGHMCYLVDSAEPKVVFTGDCMFKGGCGKLFEGSPSEMTTSLLRLTSLPPQTLVYPGHEYTVSNLEFAFWALPDSSFIEGALEEARKIREEGKPTVPSTVEYERMGNPFVIAAAGGGGGEGGGWGRILREGEEVGGDELLGKVREAKDKGMHKR</sequence>
<protein>
    <recommendedName>
        <fullName evidence="5">hydroxyacylglutathione hydrolase</fullName>
        <ecNumber evidence="5">3.1.2.6</ecNumber>
    </recommendedName>
    <alternativeName>
        <fullName evidence="9">Glyoxalase II</fullName>
    </alternativeName>
</protein>
<keyword evidence="8" id="KW-0862">Zinc</keyword>
<evidence type="ECO:0000256" key="4">
    <source>
        <dbReference type="ARBA" id="ARBA00006759"/>
    </source>
</evidence>
<accession>A0A9W7GKL0</accession>
<dbReference type="HAMAP" id="MF_01374">
    <property type="entry name" value="Glyoxalase_2"/>
    <property type="match status" value="1"/>
</dbReference>
<feature type="domain" description="Metallo-beta-lactamase" evidence="10">
    <location>
        <begin position="17"/>
        <end position="184"/>
    </location>
</feature>
<dbReference type="CDD" id="cd07723">
    <property type="entry name" value="hydroxyacylglutathione_hydrolase_MBL-fold"/>
    <property type="match status" value="1"/>
</dbReference>
<dbReference type="InterPro" id="IPR036866">
    <property type="entry name" value="RibonucZ/Hydroxyglut_hydro"/>
</dbReference>